<organism evidence="1 2">
    <name type="scientific">Dovyalis caffra</name>
    <dbReference type="NCBI Taxonomy" id="77055"/>
    <lineage>
        <taxon>Eukaryota</taxon>
        <taxon>Viridiplantae</taxon>
        <taxon>Streptophyta</taxon>
        <taxon>Embryophyta</taxon>
        <taxon>Tracheophyta</taxon>
        <taxon>Spermatophyta</taxon>
        <taxon>Magnoliopsida</taxon>
        <taxon>eudicotyledons</taxon>
        <taxon>Gunneridae</taxon>
        <taxon>Pentapetalae</taxon>
        <taxon>rosids</taxon>
        <taxon>fabids</taxon>
        <taxon>Malpighiales</taxon>
        <taxon>Salicaceae</taxon>
        <taxon>Flacourtieae</taxon>
        <taxon>Dovyalis</taxon>
    </lineage>
</organism>
<dbReference type="EMBL" id="CAWUPB010001179">
    <property type="protein sequence ID" value="CAK7350040.1"/>
    <property type="molecule type" value="Genomic_DNA"/>
</dbReference>
<keyword evidence="2" id="KW-1185">Reference proteome</keyword>
<comment type="caution">
    <text evidence="1">The sequence shown here is derived from an EMBL/GenBank/DDBJ whole genome shotgun (WGS) entry which is preliminary data.</text>
</comment>
<evidence type="ECO:0000313" key="1">
    <source>
        <dbReference type="EMBL" id="CAK7350040.1"/>
    </source>
</evidence>
<proteinExistence type="predicted"/>
<accession>A0AAV1SG50</accession>
<gene>
    <name evidence="1" type="ORF">DCAF_LOCUS22764</name>
</gene>
<name>A0AAV1SG50_9ROSI</name>
<feature type="non-terminal residue" evidence="1">
    <location>
        <position position="1"/>
    </location>
</feature>
<reference evidence="1 2" key="1">
    <citation type="submission" date="2024-01" db="EMBL/GenBank/DDBJ databases">
        <authorList>
            <person name="Waweru B."/>
        </authorList>
    </citation>
    <scope>NUCLEOTIDE SEQUENCE [LARGE SCALE GENOMIC DNA]</scope>
</reference>
<dbReference type="Proteomes" id="UP001314170">
    <property type="component" value="Unassembled WGS sequence"/>
</dbReference>
<sequence length="72" mass="7959">DRSNEFRIAWTLFNPNGDRCSVNYGGKMIGSGGCLIRVYGSVVVGGTMRLRASIACWVRRYYIGRGKALRVG</sequence>
<dbReference type="AlphaFoldDB" id="A0AAV1SG50"/>
<protein>
    <submittedName>
        <fullName evidence="1">Uncharacterized protein</fullName>
    </submittedName>
</protein>
<evidence type="ECO:0000313" key="2">
    <source>
        <dbReference type="Proteomes" id="UP001314170"/>
    </source>
</evidence>